<protein>
    <submittedName>
        <fullName evidence="1">Uncharacterized protein</fullName>
    </submittedName>
</protein>
<dbReference type="AlphaFoldDB" id="A0AAV4MM45"/>
<dbReference type="EMBL" id="BPLQ01000562">
    <property type="protein sequence ID" value="GIX72890.1"/>
    <property type="molecule type" value="Genomic_DNA"/>
</dbReference>
<name>A0AAV4MM45_9ARAC</name>
<keyword evidence="2" id="KW-1185">Reference proteome</keyword>
<evidence type="ECO:0000313" key="2">
    <source>
        <dbReference type="Proteomes" id="UP001054837"/>
    </source>
</evidence>
<organism evidence="1 2">
    <name type="scientific">Caerostris darwini</name>
    <dbReference type="NCBI Taxonomy" id="1538125"/>
    <lineage>
        <taxon>Eukaryota</taxon>
        <taxon>Metazoa</taxon>
        <taxon>Ecdysozoa</taxon>
        <taxon>Arthropoda</taxon>
        <taxon>Chelicerata</taxon>
        <taxon>Arachnida</taxon>
        <taxon>Araneae</taxon>
        <taxon>Araneomorphae</taxon>
        <taxon>Entelegynae</taxon>
        <taxon>Araneoidea</taxon>
        <taxon>Araneidae</taxon>
        <taxon>Caerostris</taxon>
    </lineage>
</organism>
<gene>
    <name evidence="1" type="ORF">CDAR_72601</name>
</gene>
<comment type="caution">
    <text evidence="1">The sequence shown here is derived from an EMBL/GenBank/DDBJ whole genome shotgun (WGS) entry which is preliminary data.</text>
</comment>
<dbReference type="Proteomes" id="UP001054837">
    <property type="component" value="Unassembled WGS sequence"/>
</dbReference>
<proteinExistence type="predicted"/>
<evidence type="ECO:0000313" key="1">
    <source>
        <dbReference type="EMBL" id="GIX72890.1"/>
    </source>
</evidence>
<reference evidence="1 2" key="1">
    <citation type="submission" date="2021-06" db="EMBL/GenBank/DDBJ databases">
        <title>Caerostris darwini draft genome.</title>
        <authorList>
            <person name="Kono N."/>
            <person name="Arakawa K."/>
        </authorList>
    </citation>
    <scope>NUCLEOTIDE SEQUENCE [LARGE SCALE GENOMIC DNA]</scope>
</reference>
<sequence length="109" mass="12266">MKKISPTHVEESVKRRHKPLPEIALPALIALLVASSSGIPSINQKSNAQRIVTTVNRALSIQISRMRPVLEFNERDSNPIQSASPLKWLEEIKNTRDLGIQNYSNNEKL</sequence>
<accession>A0AAV4MM45</accession>